<dbReference type="AlphaFoldDB" id="A0A4Y2P417"/>
<name>A0A4Y2P417_ARAVE</name>
<sequence>MMVCESQEHQPKAHFHGKSTLYVKEYVYYDAISQTSSLWCSSLESAVQDQEPSSSSDNDSKEWEYVKHCVYQMPCTYLHELKHRVLAPEMLMNTWREIEYHLDILCATTGSHINII</sequence>
<evidence type="ECO:0000313" key="2">
    <source>
        <dbReference type="Proteomes" id="UP000499080"/>
    </source>
</evidence>
<accession>A0A4Y2P417</accession>
<keyword evidence="2" id="KW-1185">Reference proteome</keyword>
<evidence type="ECO:0000313" key="1">
    <source>
        <dbReference type="EMBL" id="GBN46635.1"/>
    </source>
</evidence>
<reference evidence="1 2" key="1">
    <citation type="journal article" date="2019" name="Sci. Rep.">
        <title>Orb-weaving spider Araneus ventricosus genome elucidates the spidroin gene catalogue.</title>
        <authorList>
            <person name="Kono N."/>
            <person name="Nakamura H."/>
            <person name="Ohtoshi R."/>
            <person name="Moran D.A.P."/>
            <person name="Shinohara A."/>
            <person name="Yoshida Y."/>
            <person name="Fujiwara M."/>
            <person name="Mori M."/>
            <person name="Tomita M."/>
            <person name="Arakawa K."/>
        </authorList>
    </citation>
    <scope>NUCLEOTIDE SEQUENCE [LARGE SCALE GENOMIC DNA]</scope>
</reference>
<dbReference type="Proteomes" id="UP000499080">
    <property type="component" value="Unassembled WGS sequence"/>
</dbReference>
<dbReference type="EMBL" id="BGPR01010524">
    <property type="protein sequence ID" value="GBN46635.1"/>
    <property type="molecule type" value="Genomic_DNA"/>
</dbReference>
<proteinExistence type="predicted"/>
<protein>
    <submittedName>
        <fullName evidence="1">Uncharacterized protein</fullName>
    </submittedName>
</protein>
<gene>
    <name evidence="1" type="ORF">AVEN_264125_1</name>
</gene>
<comment type="caution">
    <text evidence="1">The sequence shown here is derived from an EMBL/GenBank/DDBJ whole genome shotgun (WGS) entry which is preliminary data.</text>
</comment>
<organism evidence="1 2">
    <name type="scientific">Araneus ventricosus</name>
    <name type="common">Orbweaver spider</name>
    <name type="synonym">Epeira ventricosa</name>
    <dbReference type="NCBI Taxonomy" id="182803"/>
    <lineage>
        <taxon>Eukaryota</taxon>
        <taxon>Metazoa</taxon>
        <taxon>Ecdysozoa</taxon>
        <taxon>Arthropoda</taxon>
        <taxon>Chelicerata</taxon>
        <taxon>Arachnida</taxon>
        <taxon>Araneae</taxon>
        <taxon>Araneomorphae</taxon>
        <taxon>Entelegynae</taxon>
        <taxon>Araneoidea</taxon>
        <taxon>Araneidae</taxon>
        <taxon>Araneus</taxon>
    </lineage>
</organism>